<evidence type="ECO:0000256" key="3">
    <source>
        <dbReference type="SAM" id="Phobius"/>
    </source>
</evidence>
<feature type="signal peptide" evidence="4">
    <location>
        <begin position="1"/>
        <end position="19"/>
    </location>
</feature>
<dbReference type="InterPro" id="IPR008908">
    <property type="entry name" value="Sarcoglycan_alpha/epsilon"/>
</dbReference>
<feature type="region of interest" description="Disordered" evidence="2">
    <location>
        <begin position="383"/>
        <end position="415"/>
    </location>
</feature>
<feature type="compositionally biased region" description="Polar residues" evidence="2">
    <location>
        <begin position="396"/>
        <end position="406"/>
    </location>
</feature>
<protein>
    <recommendedName>
        <fullName evidence="5">Dystroglycan-type cadherin-like domain-containing protein</fullName>
    </recommendedName>
</protein>
<comment type="caution">
    <text evidence="6">The sequence shown here is derived from an EMBL/GenBank/DDBJ whole genome shotgun (WGS) entry which is preliminary data.</text>
</comment>
<sequence>MNRILCLLLVFLVAQQSHQYNEIQATKGRFFVYQLHSNSFFRKTVDVKWSASMNGKPDLPHWLHLVPSRHRPLAFLMGTPVTPLKQLVLHVIARRFDNHEIADQFFTIVLNDDHRFNTTTHQIVELHLRNEDAEELINGRGGKLSSIEKAIKETFRGRSVNAYIYNILSAVNALPENFRFVQRQKLGAILQVGTQNRFHSNIENLIRGLKSNPQYCNRNSLIPLNRQFVQLFDIDWCQFDIKNVTQVVFRDAADFEETRVAQFGALPLPTAESPSSAAATLPPYYSKSYFWDSVLIIPLLLVIIIVLVLGLSLIFFGRREGQHWRDYKTSREQMQEYLTIRDSQKHLRELSVQRQMLSMANERAPTEAPSGIHTFLQLKENSADNLPGKDKRHSDSPINVSRSRSNLPAGDGESRPLIIPNSAVGKQTVAEAGDWVFASSLQKSLRRRGDERRRGFCGFGQRKIIF</sequence>
<dbReference type="EMBL" id="CM016762">
    <property type="protein sequence ID" value="TMS35967.1"/>
    <property type="molecule type" value="Genomic_DNA"/>
</dbReference>
<feature type="transmembrane region" description="Helical" evidence="3">
    <location>
        <begin position="289"/>
        <end position="316"/>
    </location>
</feature>
<keyword evidence="4" id="KW-0732">Signal</keyword>
<keyword evidence="3" id="KW-1133">Transmembrane helix</keyword>
<evidence type="ECO:0000256" key="1">
    <source>
        <dbReference type="ARBA" id="ARBA00004135"/>
    </source>
</evidence>
<gene>
    <name evidence="6" type="ORF">L596_003247</name>
</gene>
<dbReference type="STRING" id="34508.A0A4U8UUV3"/>
<accession>A0A4U8UUV3</accession>
<evidence type="ECO:0000259" key="5">
    <source>
        <dbReference type="SMART" id="SM00736"/>
    </source>
</evidence>
<evidence type="ECO:0000256" key="2">
    <source>
        <dbReference type="SAM" id="MobiDB-lite"/>
    </source>
</evidence>
<reference evidence="6 7" key="2">
    <citation type="journal article" date="2019" name="G3 (Bethesda)">
        <title>Hybrid Assembly of the Genome of the Entomopathogenic Nematode Steinernema carpocapsae Identifies the X-Chromosome.</title>
        <authorList>
            <person name="Serra L."/>
            <person name="Macchietto M."/>
            <person name="Macias-Munoz A."/>
            <person name="McGill C.J."/>
            <person name="Rodriguez I.M."/>
            <person name="Rodriguez B."/>
            <person name="Murad R."/>
            <person name="Mortazavi A."/>
        </authorList>
    </citation>
    <scope>NUCLEOTIDE SEQUENCE [LARGE SCALE GENOMIC DNA]</scope>
    <source>
        <strain evidence="6 7">ALL</strain>
    </source>
</reference>
<dbReference type="GO" id="GO:0016012">
    <property type="term" value="C:sarcoglycan complex"/>
    <property type="evidence" value="ECO:0007669"/>
    <property type="project" value="InterPro"/>
</dbReference>
<evidence type="ECO:0000313" key="7">
    <source>
        <dbReference type="Proteomes" id="UP000298663"/>
    </source>
</evidence>
<reference evidence="6 7" key="1">
    <citation type="journal article" date="2015" name="Genome Biol.">
        <title>Comparative genomics of Steinernema reveals deeply conserved gene regulatory networks.</title>
        <authorList>
            <person name="Dillman A.R."/>
            <person name="Macchietto M."/>
            <person name="Porter C.F."/>
            <person name="Rogers A."/>
            <person name="Williams B."/>
            <person name="Antoshechkin I."/>
            <person name="Lee M.M."/>
            <person name="Goodwin Z."/>
            <person name="Lu X."/>
            <person name="Lewis E.E."/>
            <person name="Goodrich-Blair H."/>
            <person name="Stock S.P."/>
            <person name="Adams B.J."/>
            <person name="Sternberg P.W."/>
            <person name="Mortazavi A."/>
        </authorList>
    </citation>
    <scope>NUCLEOTIDE SEQUENCE [LARGE SCALE GENOMIC DNA]</scope>
    <source>
        <strain evidence="6 7">ALL</strain>
    </source>
</reference>
<feature type="domain" description="Dystroglycan-type cadherin-like" evidence="5">
    <location>
        <begin position="11"/>
        <end position="117"/>
    </location>
</feature>
<dbReference type="SUPFAM" id="SSF49313">
    <property type="entry name" value="Cadherin-like"/>
    <property type="match status" value="1"/>
</dbReference>
<keyword evidence="3" id="KW-0472">Membrane</keyword>
<evidence type="ECO:0000313" key="6">
    <source>
        <dbReference type="EMBL" id="TMS35967.1"/>
    </source>
</evidence>
<dbReference type="EMBL" id="AZBU02000001">
    <property type="protein sequence ID" value="TMS35967.1"/>
    <property type="molecule type" value="Genomic_DNA"/>
</dbReference>
<dbReference type="InterPro" id="IPR015919">
    <property type="entry name" value="Cadherin-like_sf"/>
</dbReference>
<dbReference type="SMART" id="SM00736">
    <property type="entry name" value="CADG"/>
    <property type="match status" value="1"/>
</dbReference>
<name>A0A4U8UUV3_STECR</name>
<organism evidence="6 7">
    <name type="scientific">Steinernema carpocapsae</name>
    <name type="common">Entomopathogenic nematode</name>
    <dbReference type="NCBI Taxonomy" id="34508"/>
    <lineage>
        <taxon>Eukaryota</taxon>
        <taxon>Metazoa</taxon>
        <taxon>Ecdysozoa</taxon>
        <taxon>Nematoda</taxon>
        <taxon>Chromadorea</taxon>
        <taxon>Rhabditida</taxon>
        <taxon>Tylenchina</taxon>
        <taxon>Panagrolaimomorpha</taxon>
        <taxon>Strongyloidoidea</taxon>
        <taxon>Steinernematidae</taxon>
        <taxon>Steinernema</taxon>
    </lineage>
</organism>
<keyword evidence="3" id="KW-0812">Transmembrane</keyword>
<dbReference type="AlphaFoldDB" id="A0A4U8UUV3"/>
<dbReference type="PANTHER" id="PTHR10132">
    <property type="entry name" value="ALPHA-/EPSILON-SARCOGLYCAN FAMILY MEMBER"/>
    <property type="match status" value="1"/>
</dbReference>
<dbReference type="GO" id="GO:0005509">
    <property type="term" value="F:calcium ion binding"/>
    <property type="evidence" value="ECO:0007669"/>
    <property type="project" value="InterPro"/>
</dbReference>
<evidence type="ECO:0000256" key="4">
    <source>
        <dbReference type="SAM" id="SignalP"/>
    </source>
</evidence>
<dbReference type="GO" id="GO:0042383">
    <property type="term" value="C:sarcolemma"/>
    <property type="evidence" value="ECO:0007669"/>
    <property type="project" value="UniProtKB-SubCell"/>
</dbReference>
<dbReference type="Proteomes" id="UP000298663">
    <property type="component" value="Chromosome X"/>
</dbReference>
<dbReference type="PANTHER" id="PTHR10132:SF14">
    <property type="entry name" value="SARCOGLYCAN ALPHA, ISOFORM C"/>
    <property type="match status" value="1"/>
</dbReference>
<feature type="chain" id="PRO_5020686324" description="Dystroglycan-type cadherin-like domain-containing protein" evidence="4">
    <location>
        <begin position="20"/>
        <end position="466"/>
    </location>
</feature>
<dbReference type="OrthoDB" id="10262475at2759"/>
<comment type="subcellular location">
    <subcellularLocation>
        <location evidence="1">Cell membrane</location>
        <location evidence="1">Sarcolemma</location>
    </subcellularLocation>
</comment>
<keyword evidence="7" id="KW-1185">Reference proteome</keyword>
<proteinExistence type="predicted"/>
<dbReference type="InterPro" id="IPR006644">
    <property type="entry name" value="Cadg"/>
</dbReference>